<gene>
    <name evidence="1" type="ORF">H2198_000736</name>
</gene>
<reference evidence="1" key="1">
    <citation type="submission" date="2022-10" db="EMBL/GenBank/DDBJ databases">
        <title>Culturing micro-colonial fungi from biological soil crusts in the Mojave desert and describing Neophaeococcomyces mojavensis, and introducing the new genera and species Taxawa tesnikishii.</title>
        <authorList>
            <person name="Kurbessoian T."/>
            <person name="Stajich J.E."/>
        </authorList>
    </citation>
    <scope>NUCLEOTIDE SEQUENCE</scope>
    <source>
        <strain evidence="1">JES_112</strain>
    </source>
</reference>
<keyword evidence="2" id="KW-1185">Reference proteome</keyword>
<sequence length="161" mass="17179">MRLDVVTTRLTPPQISGLVTGAQVPDLDLADILSTENDGEIGSSQEAVTFFKNNVIAENHIEVAVGKNDNRRIHTHVADEEDTDQGKICEPLAIVMDVWLEKCRHSAGGRDLLSALLSHIGIEDLMSITIGTYVNGSGALPAIRSFGYIPISVADALASAS</sequence>
<comment type="caution">
    <text evidence="1">The sequence shown here is derived from an EMBL/GenBank/DDBJ whole genome shotgun (WGS) entry which is preliminary data.</text>
</comment>
<dbReference type="Proteomes" id="UP001172386">
    <property type="component" value="Unassembled WGS sequence"/>
</dbReference>
<name>A0ACC3AJB3_9EURO</name>
<evidence type="ECO:0000313" key="1">
    <source>
        <dbReference type="EMBL" id="KAJ9663724.1"/>
    </source>
</evidence>
<organism evidence="1 2">
    <name type="scientific">Neophaeococcomyces mojaviensis</name>
    <dbReference type="NCBI Taxonomy" id="3383035"/>
    <lineage>
        <taxon>Eukaryota</taxon>
        <taxon>Fungi</taxon>
        <taxon>Dikarya</taxon>
        <taxon>Ascomycota</taxon>
        <taxon>Pezizomycotina</taxon>
        <taxon>Eurotiomycetes</taxon>
        <taxon>Chaetothyriomycetidae</taxon>
        <taxon>Chaetothyriales</taxon>
        <taxon>Chaetothyriales incertae sedis</taxon>
        <taxon>Neophaeococcomyces</taxon>
    </lineage>
</organism>
<accession>A0ACC3AJB3</accession>
<protein>
    <submittedName>
        <fullName evidence="1">Uncharacterized protein</fullName>
    </submittedName>
</protein>
<dbReference type="EMBL" id="JAPDRQ010000007">
    <property type="protein sequence ID" value="KAJ9663724.1"/>
    <property type="molecule type" value="Genomic_DNA"/>
</dbReference>
<proteinExistence type="predicted"/>
<evidence type="ECO:0000313" key="2">
    <source>
        <dbReference type="Proteomes" id="UP001172386"/>
    </source>
</evidence>